<evidence type="ECO:0000259" key="1">
    <source>
        <dbReference type="Pfam" id="PF01425"/>
    </source>
</evidence>
<feature type="domain" description="Amidase" evidence="1">
    <location>
        <begin position="67"/>
        <end position="516"/>
    </location>
</feature>
<dbReference type="Gene3D" id="3.90.1300.10">
    <property type="entry name" value="Amidase signature (AS) domain"/>
    <property type="match status" value="1"/>
</dbReference>
<evidence type="ECO:0000313" key="3">
    <source>
        <dbReference type="Proteomes" id="UP001597544"/>
    </source>
</evidence>
<dbReference type="PANTHER" id="PTHR42678">
    <property type="entry name" value="AMIDASE"/>
    <property type="match status" value="1"/>
</dbReference>
<dbReference type="InterPro" id="IPR023631">
    <property type="entry name" value="Amidase_dom"/>
</dbReference>
<proteinExistence type="predicted"/>
<dbReference type="SUPFAM" id="SSF75304">
    <property type="entry name" value="Amidase signature (AS) enzymes"/>
    <property type="match status" value="1"/>
</dbReference>
<sequence>MNSSNWKNLSRGVVCLMTASSLLFVQTSCQTRPSENKVVSTDNSRIVELEITQLQQKYKDGTLTSKEVVQAYLNRIEQIDKNGPALSSIIAVNPDAVQIAEELDKERKEGKVRGPLHGIPVVLKDNIDTHDKMPTTAGSRALADSYPLQDSYLAKQLREAGAVIIGKANLSEWANFRGELSTSGWSGLGGQTKNPYVLSRNPCGSSSGSAVAVAANLTVLAIGTETNGSIVCPSHASGIVGIKPTVGLISRSGVIPISSTQDTPGPMARTVRDAAIGLGAMVGVDPADEKTLDSQGKFYKDYTQFLKADGLKGKRIGFYKAPLGVNYKVDSLMYKAVDFLKSQGAEIVEINEISSPGVGNQSFEIMLYEYKHGLNEYFKSLGPDARIKSIEDLIAFNKADTLELQHFNQRYLEMAQKKGDLNSKEYKEALAKLMKGTREEGLDKVMDKHKLDAIVAPTGGPAWKTDLVNGDSFQLGSSSPAAQAGYPAITVPMGFVGELPVGISFFGRAWSEPVLLEIAYGYETGTKHRKAPKFLQ</sequence>
<organism evidence="2 3">
    <name type="scientific">Pontibacter locisalis</name>
    <dbReference type="NCBI Taxonomy" id="1719035"/>
    <lineage>
        <taxon>Bacteria</taxon>
        <taxon>Pseudomonadati</taxon>
        <taxon>Bacteroidota</taxon>
        <taxon>Cytophagia</taxon>
        <taxon>Cytophagales</taxon>
        <taxon>Hymenobacteraceae</taxon>
        <taxon>Pontibacter</taxon>
    </lineage>
</organism>
<protein>
    <submittedName>
        <fullName evidence="2">Amidase</fullName>
        <ecNumber evidence="2">3.5.1.4</ecNumber>
    </submittedName>
</protein>
<reference evidence="3" key="1">
    <citation type="journal article" date="2019" name="Int. J. Syst. Evol. Microbiol.">
        <title>The Global Catalogue of Microorganisms (GCM) 10K type strain sequencing project: providing services to taxonomists for standard genome sequencing and annotation.</title>
        <authorList>
            <consortium name="The Broad Institute Genomics Platform"/>
            <consortium name="The Broad Institute Genome Sequencing Center for Infectious Disease"/>
            <person name="Wu L."/>
            <person name="Ma J."/>
        </authorList>
    </citation>
    <scope>NUCLEOTIDE SEQUENCE [LARGE SCALE GENOMIC DNA]</scope>
    <source>
        <strain evidence="3">KCTC 42498</strain>
    </source>
</reference>
<dbReference type="Proteomes" id="UP001597544">
    <property type="component" value="Unassembled WGS sequence"/>
</dbReference>
<dbReference type="GO" id="GO:0004040">
    <property type="term" value="F:amidase activity"/>
    <property type="evidence" value="ECO:0007669"/>
    <property type="project" value="UniProtKB-EC"/>
</dbReference>
<keyword evidence="3" id="KW-1185">Reference proteome</keyword>
<evidence type="ECO:0000313" key="2">
    <source>
        <dbReference type="EMBL" id="MFD2514776.1"/>
    </source>
</evidence>
<dbReference type="RefSeq" id="WP_377508104.1">
    <property type="nucleotide sequence ID" value="NZ_JBHULU010000017.1"/>
</dbReference>
<gene>
    <name evidence="2" type="ORF">ACFSRY_12950</name>
</gene>
<dbReference type="Pfam" id="PF01425">
    <property type="entry name" value="Amidase"/>
    <property type="match status" value="1"/>
</dbReference>
<name>A0ABW5INR1_9BACT</name>
<dbReference type="EC" id="3.5.1.4" evidence="2"/>
<keyword evidence="2" id="KW-0378">Hydrolase</keyword>
<dbReference type="EMBL" id="JBHULU010000017">
    <property type="protein sequence ID" value="MFD2514776.1"/>
    <property type="molecule type" value="Genomic_DNA"/>
</dbReference>
<accession>A0ABW5INR1</accession>
<comment type="caution">
    <text evidence="2">The sequence shown here is derived from an EMBL/GenBank/DDBJ whole genome shotgun (WGS) entry which is preliminary data.</text>
</comment>
<dbReference type="PANTHER" id="PTHR42678:SF34">
    <property type="entry name" value="OS04G0183300 PROTEIN"/>
    <property type="match status" value="1"/>
</dbReference>
<dbReference type="NCBIfam" id="NF005300">
    <property type="entry name" value="PRK06828.1"/>
    <property type="match status" value="1"/>
</dbReference>
<dbReference type="InterPro" id="IPR036928">
    <property type="entry name" value="AS_sf"/>
</dbReference>
<dbReference type="NCBIfam" id="NF006006">
    <property type="entry name" value="PRK08137.1"/>
    <property type="match status" value="1"/>
</dbReference>